<dbReference type="SUPFAM" id="SSF50156">
    <property type="entry name" value="PDZ domain-like"/>
    <property type="match status" value="1"/>
</dbReference>
<reference evidence="5" key="1">
    <citation type="journal article" date="2021" name="Microbiol. Resour. Announc.">
        <title>LGAAP: Leishmaniinae Genome Assembly and Annotation Pipeline.</title>
        <authorList>
            <person name="Almutairi H."/>
            <person name="Urbaniak M.D."/>
            <person name="Bates M.D."/>
            <person name="Jariyapan N."/>
            <person name="Kwakye-Nuako G."/>
            <person name="Thomaz-Soccol V."/>
            <person name="Al-Salem W.S."/>
            <person name="Dillon R.J."/>
            <person name="Bates P.A."/>
            <person name="Gatherer D."/>
        </authorList>
    </citation>
    <scope>NUCLEOTIDE SEQUENCE [LARGE SCALE GENOMIC DNA]</scope>
</reference>
<dbReference type="InterPro" id="IPR040815">
    <property type="entry name" value="Nas2_N"/>
</dbReference>
<dbReference type="Gene3D" id="2.30.42.10">
    <property type="match status" value="1"/>
</dbReference>
<reference evidence="5" key="2">
    <citation type="journal article" date="2021" name="Sci. Data">
        <title>Chromosome-scale genome sequencing, assembly and annotation of six genomes from subfamily Leishmaniinae.</title>
        <authorList>
            <person name="Almutairi H."/>
            <person name="Urbaniak M.D."/>
            <person name="Bates M.D."/>
            <person name="Jariyapan N."/>
            <person name="Kwakye-Nuako G."/>
            <person name="Thomaz Soccol V."/>
            <person name="Al-Salem W.S."/>
            <person name="Dillon R.J."/>
            <person name="Bates P.A."/>
            <person name="Gatherer D."/>
        </authorList>
    </citation>
    <scope>NUCLEOTIDE SEQUENCE [LARGE SCALE GENOMIC DNA]</scope>
</reference>
<dbReference type="Gene3D" id="6.10.140.1710">
    <property type="match status" value="1"/>
</dbReference>
<dbReference type="GO" id="GO:0005737">
    <property type="term" value="C:cytoplasm"/>
    <property type="evidence" value="ECO:0007669"/>
    <property type="project" value="TreeGrafter"/>
</dbReference>
<feature type="domain" description="Nas2 N-terminal" evidence="3">
    <location>
        <begin position="38"/>
        <end position="114"/>
    </location>
</feature>
<dbReference type="Pfam" id="PF18265">
    <property type="entry name" value="Nas2_N"/>
    <property type="match status" value="1"/>
</dbReference>
<evidence type="ECO:0000313" key="5">
    <source>
        <dbReference type="Proteomes" id="UP000673552"/>
    </source>
</evidence>
<dbReference type="InterPro" id="IPR035269">
    <property type="entry name" value="PSMD9"/>
</dbReference>
<dbReference type="GeneID" id="92515621"/>
<evidence type="ECO:0000256" key="2">
    <source>
        <dbReference type="SAM" id="MobiDB-lite"/>
    </source>
</evidence>
<dbReference type="InterPro" id="IPR036034">
    <property type="entry name" value="PDZ_sf"/>
</dbReference>
<dbReference type="PANTHER" id="PTHR12651:SF1">
    <property type="entry name" value="26S PROTEASOME NON-ATPASE REGULATORY SUBUNIT 9"/>
    <property type="match status" value="1"/>
</dbReference>
<evidence type="ECO:0000313" key="4">
    <source>
        <dbReference type="EMBL" id="KAG5481951.1"/>
    </source>
</evidence>
<keyword evidence="1" id="KW-0143">Chaperone</keyword>
<evidence type="ECO:0000259" key="3">
    <source>
        <dbReference type="Pfam" id="PF18265"/>
    </source>
</evidence>
<evidence type="ECO:0000256" key="1">
    <source>
        <dbReference type="ARBA" id="ARBA00023186"/>
    </source>
</evidence>
<dbReference type="GO" id="GO:0005634">
    <property type="term" value="C:nucleus"/>
    <property type="evidence" value="ECO:0007669"/>
    <property type="project" value="TreeGrafter"/>
</dbReference>
<accession>A0A836GV87</accession>
<protein>
    <recommendedName>
        <fullName evidence="3">Nas2 N-terminal domain-containing protein</fullName>
    </recommendedName>
</protein>
<gene>
    <name evidence="4" type="ORF">LSCM1_05663</name>
</gene>
<dbReference type="KEGG" id="lmat:92515621"/>
<dbReference type="EMBL" id="JAFEUZ010000016">
    <property type="protein sequence ID" value="KAG5481951.1"/>
    <property type="molecule type" value="Genomic_DNA"/>
</dbReference>
<dbReference type="RefSeq" id="XP_067179744.1">
    <property type="nucleotide sequence ID" value="XM_067323109.1"/>
</dbReference>
<dbReference type="AlphaFoldDB" id="A0A836GV87"/>
<sequence length="254" mass="27746">MMSAERVEDIAEMEDGCPSGGAPAVEGAEKEAIREELRCLGEQKAALERKLTDALQYLASTPVGLRGPLLDDEGFPRNDCDLYAVRMARNTADCARNDLCALSDRLLSLLNELHCQTQEEAQLQMVQDECGRRQRQAAAEKRGQRMAELHRVSRLQPCLVVVKVDANSPAEEAGLSVGMLVLQYGAVTRAELLAEGLQALARETVAHVGEPIVVWVRKPGELEDDPCELVVVPQRWQGPGLLGCAFDRVGDETA</sequence>
<organism evidence="4 5">
    <name type="scientific">Leishmania martiniquensis</name>
    <dbReference type="NCBI Taxonomy" id="1580590"/>
    <lineage>
        <taxon>Eukaryota</taxon>
        <taxon>Discoba</taxon>
        <taxon>Euglenozoa</taxon>
        <taxon>Kinetoplastea</taxon>
        <taxon>Metakinetoplastina</taxon>
        <taxon>Trypanosomatida</taxon>
        <taxon>Trypanosomatidae</taxon>
        <taxon>Leishmaniinae</taxon>
        <taxon>Leishmania</taxon>
    </lineage>
</organism>
<feature type="region of interest" description="Disordered" evidence="2">
    <location>
        <begin position="1"/>
        <end position="28"/>
    </location>
</feature>
<dbReference type="OrthoDB" id="72325at2759"/>
<keyword evidence="5" id="KW-1185">Reference proteome</keyword>
<name>A0A836GV87_9TRYP</name>
<dbReference type="Proteomes" id="UP000673552">
    <property type="component" value="Unassembled WGS sequence"/>
</dbReference>
<dbReference type="PANTHER" id="PTHR12651">
    <property type="entry name" value="26S PROTEASOME NON-ATPASE REGULATORY SUBUNIT 9"/>
    <property type="match status" value="1"/>
</dbReference>
<proteinExistence type="predicted"/>
<comment type="caution">
    <text evidence="4">The sequence shown here is derived from an EMBL/GenBank/DDBJ whole genome shotgun (WGS) entry which is preliminary data.</text>
</comment>
<dbReference type="GO" id="GO:0070682">
    <property type="term" value="P:proteasome regulatory particle assembly"/>
    <property type="evidence" value="ECO:0007669"/>
    <property type="project" value="InterPro"/>
</dbReference>